<keyword evidence="1" id="KW-0812">Transmembrane</keyword>
<accession>A0A161ZYI4</accession>
<name>A0A161ZYI4_DAUCS</name>
<reference evidence="3" key="2">
    <citation type="submission" date="2022-03" db="EMBL/GenBank/DDBJ databases">
        <title>Draft title - Genomic analysis of global carrot germplasm unveils the trajectory of domestication and the origin of high carotenoid orange carrot.</title>
        <authorList>
            <person name="Iorizzo M."/>
            <person name="Ellison S."/>
            <person name="Senalik D."/>
            <person name="Macko-Podgorni A."/>
            <person name="Grzebelus D."/>
            <person name="Bostan H."/>
            <person name="Rolling W."/>
            <person name="Curaba J."/>
            <person name="Simon P."/>
        </authorList>
    </citation>
    <scope>NUCLEOTIDE SEQUENCE</scope>
    <source>
        <tissue evidence="3">Leaf</tissue>
    </source>
</reference>
<keyword evidence="1" id="KW-0472">Membrane</keyword>
<proteinExistence type="predicted"/>
<protein>
    <submittedName>
        <fullName evidence="2">Uncharacterized protein</fullName>
    </submittedName>
</protein>
<organism evidence="2">
    <name type="scientific">Daucus carota subsp. sativus</name>
    <name type="common">Carrot</name>
    <dbReference type="NCBI Taxonomy" id="79200"/>
    <lineage>
        <taxon>Eukaryota</taxon>
        <taxon>Viridiplantae</taxon>
        <taxon>Streptophyta</taxon>
        <taxon>Embryophyta</taxon>
        <taxon>Tracheophyta</taxon>
        <taxon>Spermatophyta</taxon>
        <taxon>Magnoliopsida</taxon>
        <taxon>eudicotyledons</taxon>
        <taxon>Gunneridae</taxon>
        <taxon>Pentapetalae</taxon>
        <taxon>asterids</taxon>
        <taxon>campanulids</taxon>
        <taxon>Apiales</taxon>
        <taxon>Apiaceae</taxon>
        <taxon>Apioideae</taxon>
        <taxon>Scandiceae</taxon>
        <taxon>Daucinae</taxon>
        <taxon>Daucus</taxon>
        <taxon>Daucus sect. Daucus</taxon>
    </lineage>
</organism>
<keyword evidence="4" id="KW-1185">Reference proteome</keyword>
<dbReference type="Proteomes" id="UP000077755">
    <property type="component" value="Chromosome 5"/>
</dbReference>
<evidence type="ECO:0000256" key="1">
    <source>
        <dbReference type="SAM" id="Phobius"/>
    </source>
</evidence>
<dbReference type="EMBL" id="LNRQ01000005">
    <property type="protein sequence ID" value="KZM93392.1"/>
    <property type="molecule type" value="Genomic_DNA"/>
</dbReference>
<keyword evidence="1" id="KW-1133">Transmembrane helix</keyword>
<dbReference type="Gramene" id="KZM93392">
    <property type="protein sequence ID" value="KZM93392"/>
    <property type="gene ID" value="DCAR_016637"/>
</dbReference>
<reference evidence="2" key="1">
    <citation type="journal article" date="2016" name="Nat. Genet.">
        <title>A high-quality carrot genome assembly provides new insights into carotenoid accumulation and asterid genome evolution.</title>
        <authorList>
            <person name="Iorizzo M."/>
            <person name="Ellison S."/>
            <person name="Senalik D."/>
            <person name="Zeng P."/>
            <person name="Satapoomin P."/>
            <person name="Huang J."/>
            <person name="Bowman M."/>
            <person name="Iovene M."/>
            <person name="Sanseverino W."/>
            <person name="Cavagnaro P."/>
            <person name="Yildiz M."/>
            <person name="Macko-Podgorni A."/>
            <person name="Moranska E."/>
            <person name="Grzebelus E."/>
            <person name="Grzebelus D."/>
            <person name="Ashrafi H."/>
            <person name="Zheng Z."/>
            <person name="Cheng S."/>
            <person name="Spooner D."/>
            <person name="Van Deynze A."/>
            <person name="Simon P."/>
        </authorList>
    </citation>
    <scope>NUCLEOTIDE SEQUENCE [LARGE SCALE GENOMIC DNA]</scope>
    <source>
        <tissue evidence="2">Leaf</tissue>
    </source>
</reference>
<evidence type="ECO:0000313" key="2">
    <source>
        <dbReference type="EMBL" id="KZM93392.1"/>
    </source>
</evidence>
<feature type="transmembrane region" description="Helical" evidence="1">
    <location>
        <begin position="20"/>
        <end position="43"/>
    </location>
</feature>
<dbReference type="AlphaFoldDB" id="A0A161ZYI4"/>
<evidence type="ECO:0000313" key="4">
    <source>
        <dbReference type="Proteomes" id="UP000077755"/>
    </source>
</evidence>
<dbReference type="EMBL" id="CP093347">
    <property type="protein sequence ID" value="WOG99659.1"/>
    <property type="molecule type" value="Genomic_DNA"/>
</dbReference>
<sequence>MDHSSTHLFGSWQSFNYGNWAMDAYLCALHLVVGIAAAADPLFNAFATAAFLKFGPHVLVSRVVVLAI</sequence>
<evidence type="ECO:0000313" key="3">
    <source>
        <dbReference type="EMBL" id="WOG99659.1"/>
    </source>
</evidence>
<gene>
    <name evidence="2" type="ORF">DCAR_016637</name>
    <name evidence="3" type="ORF">DCAR_0519013</name>
</gene>